<dbReference type="Proteomes" id="UP000703661">
    <property type="component" value="Unassembled WGS sequence"/>
</dbReference>
<evidence type="ECO:0000313" key="3">
    <source>
        <dbReference type="Proteomes" id="UP000703661"/>
    </source>
</evidence>
<dbReference type="InterPro" id="IPR036397">
    <property type="entry name" value="RNaseH_sf"/>
</dbReference>
<reference evidence="2" key="1">
    <citation type="journal article" date="2020" name="Fungal Divers.">
        <title>Resolving the Mortierellaceae phylogeny through synthesis of multi-gene phylogenetics and phylogenomics.</title>
        <authorList>
            <person name="Vandepol N."/>
            <person name="Liber J."/>
            <person name="Desiro A."/>
            <person name="Na H."/>
            <person name="Kennedy M."/>
            <person name="Barry K."/>
            <person name="Grigoriev I.V."/>
            <person name="Miller A.N."/>
            <person name="O'Donnell K."/>
            <person name="Stajich J.E."/>
            <person name="Bonito G."/>
        </authorList>
    </citation>
    <scope>NUCLEOTIDE SEQUENCE</scope>
    <source>
        <strain evidence="2">NRRL 2769</strain>
    </source>
</reference>
<keyword evidence="3" id="KW-1185">Reference proteome</keyword>
<feature type="region of interest" description="Disordered" evidence="1">
    <location>
        <begin position="65"/>
        <end position="87"/>
    </location>
</feature>
<comment type="caution">
    <text evidence="2">The sequence shown here is derived from an EMBL/GenBank/DDBJ whole genome shotgun (WGS) entry which is preliminary data.</text>
</comment>
<dbReference type="AlphaFoldDB" id="A0A9P6MYA9"/>
<organism evidence="2 3">
    <name type="scientific">Entomortierella chlamydospora</name>
    <dbReference type="NCBI Taxonomy" id="101097"/>
    <lineage>
        <taxon>Eukaryota</taxon>
        <taxon>Fungi</taxon>
        <taxon>Fungi incertae sedis</taxon>
        <taxon>Mucoromycota</taxon>
        <taxon>Mortierellomycotina</taxon>
        <taxon>Mortierellomycetes</taxon>
        <taxon>Mortierellales</taxon>
        <taxon>Mortierellaceae</taxon>
        <taxon>Entomortierella</taxon>
    </lineage>
</organism>
<name>A0A9P6MYA9_9FUNG</name>
<gene>
    <name evidence="2" type="ORF">BGZ80_008875</name>
</gene>
<protein>
    <submittedName>
        <fullName evidence="2">Uncharacterized protein</fullName>
    </submittedName>
</protein>
<dbReference type="EMBL" id="JAAAID010000498">
    <property type="protein sequence ID" value="KAG0016838.1"/>
    <property type="molecule type" value="Genomic_DNA"/>
</dbReference>
<evidence type="ECO:0000313" key="2">
    <source>
        <dbReference type="EMBL" id="KAG0016838.1"/>
    </source>
</evidence>
<dbReference type="GO" id="GO:0003676">
    <property type="term" value="F:nucleic acid binding"/>
    <property type="evidence" value="ECO:0007669"/>
    <property type="project" value="InterPro"/>
</dbReference>
<dbReference type="Gene3D" id="3.30.420.10">
    <property type="entry name" value="Ribonuclease H-like superfamily/Ribonuclease H"/>
    <property type="match status" value="1"/>
</dbReference>
<sequence length="87" mass="9812">MRCNDENEDSVEANTNEARLELALQHEDWAEADWKQVIWSGESTINRISSDGMRYVWAQADNEPKVKAADIDPELAGPTVRHGGESR</sequence>
<accession>A0A9P6MYA9</accession>
<proteinExistence type="predicted"/>
<evidence type="ECO:0000256" key="1">
    <source>
        <dbReference type="SAM" id="MobiDB-lite"/>
    </source>
</evidence>